<accession>A0A914XAI0</accession>
<keyword evidence="1" id="KW-1185">Reference proteome</keyword>
<dbReference type="Proteomes" id="UP000887566">
    <property type="component" value="Unplaced"/>
</dbReference>
<name>A0A914XAI0_9BILA</name>
<organism evidence="1 2">
    <name type="scientific">Plectus sambesii</name>
    <dbReference type="NCBI Taxonomy" id="2011161"/>
    <lineage>
        <taxon>Eukaryota</taxon>
        <taxon>Metazoa</taxon>
        <taxon>Ecdysozoa</taxon>
        <taxon>Nematoda</taxon>
        <taxon>Chromadorea</taxon>
        <taxon>Plectida</taxon>
        <taxon>Plectina</taxon>
        <taxon>Plectoidea</taxon>
        <taxon>Plectidae</taxon>
        <taxon>Plectus</taxon>
    </lineage>
</organism>
<dbReference type="AlphaFoldDB" id="A0A914XAI0"/>
<dbReference type="WBParaSite" id="PSAMB.scaffold674size44089.g7888.t1">
    <property type="protein sequence ID" value="PSAMB.scaffold674size44089.g7888.t1"/>
    <property type="gene ID" value="PSAMB.scaffold674size44089.g7888"/>
</dbReference>
<proteinExistence type="predicted"/>
<protein>
    <submittedName>
        <fullName evidence="2">C6 domain-containing protein</fullName>
    </submittedName>
</protein>
<sequence length="141" mass="14310">MTRRTTTTTTTAAPTCPDPTPLFVVAPLVPASGAPSLSVFTTGGPAPIGQTVDAICAGRATFIIKYDSGVELCQGINNFPPVSELITLTCQNSGDWSVAAVDNFLSPGPAAGPVTVPSKILCQTTPIASPTPVICTAQVPL</sequence>
<reference evidence="2" key="1">
    <citation type="submission" date="2022-11" db="UniProtKB">
        <authorList>
            <consortium name="WormBaseParasite"/>
        </authorList>
    </citation>
    <scope>IDENTIFICATION</scope>
</reference>
<evidence type="ECO:0000313" key="1">
    <source>
        <dbReference type="Proteomes" id="UP000887566"/>
    </source>
</evidence>
<evidence type="ECO:0000313" key="2">
    <source>
        <dbReference type="WBParaSite" id="PSAMB.scaffold674size44089.g7888.t1"/>
    </source>
</evidence>